<dbReference type="Gene3D" id="3.30.2070.10">
    <property type="entry name" value="Formate dehydrogenase/DMSO reductase"/>
    <property type="match status" value="1"/>
</dbReference>
<proteinExistence type="predicted"/>
<gene>
    <name evidence="2" type="ORF">S06H3_59000</name>
</gene>
<dbReference type="Gene3D" id="3.40.50.740">
    <property type="match status" value="1"/>
</dbReference>
<dbReference type="GO" id="GO:0043546">
    <property type="term" value="F:molybdopterin cofactor binding"/>
    <property type="evidence" value="ECO:0007669"/>
    <property type="project" value="InterPro"/>
</dbReference>
<dbReference type="GO" id="GO:0016491">
    <property type="term" value="F:oxidoreductase activity"/>
    <property type="evidence" value="ECO:0007669"/>
    <property type="project" value="InterPro"/>
</dbReference>
<dbReference type="GO" id="GO:0009055">
    <property type="term" value="F:electron transfer activity"/>
    <property type="evidence" value="ECO:0007669"/>
    <property type="project" value="TreeGrafter"/>
</dbReference>
<comment type="caution">
    <text evidence="2">The sequence shown here is derived from an EMBL/GenBank/DDBJ whole genome shotgun (WGS) entry which is preliminary data.</text>
</comment>
<dbReference type="InterPro" id="IPR050612">
    <property type="entry name" value="Prok_Mopterin_Oxidored"/>
</dbReference>
<feature type="domain" description="Molybdopterin dinucleotide-binding" evidence="1">
    <location>
        <begin position="139"/>
        <end position="207"/>
    </location>
</feature>
<dbReference type="InterPro" id="IPR009010">
    <property type="entry name" value="Asp_de-COase-like_dom_sf"/>
</dbReference>
<dbReference type="Gene3D" id="3.40.228.10">
    <property type="entry name" value="Dimethylsulfoxide Reductase, domain 2"/>
    <property type="match status" value="1"/>
</dbReference>
<dbReference type="GO" id="GO:0030288">
    <property type="term" value="C:outer membrane-bounded periplasmic space"/>
    <property type="evidence" value="ECO:0007669"/>
    <property type="project" value="TreeGrafter"/>
</dbReference>
<protein>
    <recommendedName>
        <fullName evidence="1">Molybdopterin dinucleotide-binding domain-containing protein</fullName>
    </recommendedName>
</protein>
<dbReference type="PANTHER" id="PTHR43742:SF3">
    <property type="entry name" value="DIMETHYL SULFOXIDE REDUCTASE DMSA"/>
    <property type="match status" value="1"/>
</dbReference>
<accession>X1R4Y8</accession>
<organism evidence="2">
    <name type="scientific">marine sediment metagenome</name>
    <dbReference type="NCBI Taxonomy" id="412755"/>
    <lineage>
        <taxon>unclassified sequences</taxon>
        <taxon>metagenomes</taxon>
        <taxon>ecological metagenomes</taxon>
    </lineage>
</organism>
<evidence type="ECO:0000313" key="2">
    <source>
        <dbReference type="EMBL" id="GAI58190.1"/>
    </source>
</evidence>
<dbReference type="GO" id="GO:0030151">
    <property type="term" value="F:molybdenum ion binding"/>
    <property type="evidence" value="ECO:0007669"/>
    <property type="project" value="TreeGrafter"/>
</dbReference>
<dbReference type="EMBL" id="BARV01038268">
    <property type="protein sequence ID" value="GAI58190.1"/>
    <property type="molecule type" value="Genomic_DNA"/>
</dbReference>
<evidence type="ECO:0000259" key="1">
    <source>
        <dbReference type="Pfam" id="PF01568"/>
    </source>
</evidence>
<dbReference type="SUPFAM" id="SSF50692">
    <property type="entry name" value="ADC-like"/>
    <property type="match status" value="1"/>
</dbReference>
<dbReference type="Pfam" id="PF01568">
    <property type="entry name" value="Molydop_binding"/>
    <property type="match status" value="1"/>
</dbReference>
<dbReference type="SUPFAM" id="SSF53706">
    <property type="entry name" value="Formate dehydrogenase/DMSO reductase, domains 1-3"/>
    <property type="match status" value="1"/>
</dbReference>
<feature type="non-terminal residue" evidence="2">
    <location>
        <position position="1"/>
    </location>
</feature>
<dbReference type="InterPro" id="IPR006657">
    <property type="entry name" value="MoPterin_dinucl-bd_dom"/>
</dbReference>
<feature type="non-terminal residue" evidence="2">
    <location>
        <position position="207"/>
    </location>
</feature>
<dbReference type="GO" id="GO:0009061">
    <property type="term" value="P:anaerobic respiration"/>
    <property type="evidence" value="ECO:0007669"/>
    <property type="project" value="TreeGrafter"/>
</dbReference>
<dbReference type="AlphaFoldDB" id="X1R4Y8"/>
<dbReference type="PANTHER" id="PTHR43742">
    <property type="entry name" value="TRIMETHYLAMINE-N-OXIDE REDUCTASE"/>
    <property type="match status" value="1"/>
</dbReference>
<sequence length="207" mass="23804">IAGGATPCYVYLKKVIEPLYESRSPLQIAFELADRLGIPEYKDKSEDEWLRTLIKGSDIPDYDDFREKGIYRLPLTEPYVSFKEQIEDPENHPFDTDSGKIEIYSQELADKKIPLLPPIAKYFDPPEGPNDPLSAKYPLQLITCRSKRRAHTQFETIPWLRELEANRVMINADDAKARGIQDNDLVRVFNDRGEIIIPAIVAERIMP</sequence>
<name>X1R4Y8_9ZZZZ</name>
<reference evidence="2" key="1">
    <citation type="journal article" date="2014" name="Front. Microbiol.">
        <title>High frequency of phylogenetically diverse reductive dehalogenase-homologous genes in deep subseafloor sedimentary metagenomes.</title>
        <authorList>
            <person name="Kawai M."/>
            <person name="Futagami T."/>
            <person name="Toyoda A."/>
            <person name="Takaki Y."/>
            <person name="Nishi S."/>
            <person name="Hori S."/>
            <person name="Arai W."/>
            <person name="Tsubouchi T."/>
            <person name="Morono Y."/>
            <person name="Uchiyama I."/>
            <person name="Ito T."/>
            <person name="Fujiyama A."/>
            <person name="Inagaki F."/>
            <person name="Takami H."/>
        </authorList>
    </citation>
    <scope>NUCLEOTIDE SEQUENCE</scope>
    <source>
        <strain evidence="2">Expedition CK06-06</strain>
    </source>
</reference>
<dbReference type="Gene3D" id="2.40.40.20">
    <property type="match status" value="1"/>
</dbReference>